<keyword evidence="5" id="KW-0274">FAD</keyword>
<evidence type="ECO:0000256" key="5">
    <source>
        <dbReference type="ARBA" id="ARBA00022827"/>
    </source>
</evidence>
<keyword evidence="6" id="KW-0560">Oxidoreductase</keyword>
<protein>
    <submittedName>
        <fullName evidence="9">Glycerol-3-phosphate dehydrogenase</fullName>
    </submittedName>
</protein>
<comment type="similarity">
    <text evidence="2">Belongs to the FAD-dependent glycerol-3-phosphate dehydrogenase family.</text>
</comment>
<comment type="cofactor">
    <cofactor evidence="1">
        <name>FAD</name>
        <dbReference type="ChEBI" id="CHEBI:57692"/>
    </cofactor>
</comment>
<accession>A0A4R2KSU7</accession>
<dbReference type="Pfam" id="PF16901">
    <property type="entry name" value="DAO_C"/>
    <property type="match status" value="1"/>
</dbReference>
<organism evidence="9 10">
    <name type="scientific">Rhodovulum euryhalinum</name>
    <dbReference type="NCBI Taxonomy" id="35805"/>
    <lineage>
        <taxon>Bacteria</taxon>
        <taxon>Pseudomonadati</taxon>
        <taxon>Pseudomonadota</taxon>
        <taxon>Alphaproteobacteria</taxon>
        <taxon>Rhodobacterales</taxon>
        <taxon>Paracoccaceae</taxon>
        <taxon>Rhodovulum</taxon>
    </lineage>
</organism>
<dbReference type="InterPro" id="IPR031656">
    <property type="entry name" value="DAO_C"/>
</dbReference>
<name>A0A4R2KSU7_9RHOB</name>
<proteinExistence type="inferred from homology"/>
<evidence type="ECO:0000256" key="1">
    <source>
        <dbReference type="ARBA" id="ARBA00001974"/>
    </source>
</evidence>
<comment type="caution">
    <text evidence="9">The sequence shown here is derived from an EMBL/GenBank/DDBJ whole genome shotgun (WGS) entry which is preliminary data.</text>
</comment>
<keyword evidence="10" id="KW-1185">Reference proteome</keyword>
<dbReference type="InterPro" id="IPR036188">
    <property type="entry name" value="FAD/NAD-bd_sf"/>
</dbReference>
<feature type="domain" description="FAD dependent oxidoreductase" evidence="7">
    <location>
        <begin position="19"/>
        <end position="362"/>
    </location>
</feature>
<dbReference type="Gene3D" id="3.30.9.10">
    <property type="entry name" value="D-Amino Acid Oxidase, subunit A, domain 2"/>
    <property type="match status" value="1"/>
</dbReference>
<dbReference type="SUPFAM" id="SSF54373">
    <property type="entry name" value="FAD-linked reductases, C-terminal domain"/>
    <property type="match status" value="1"/>
</dbReference>
<feature type="domain" description="Alpha-glycerophosphate oxidase C-terminal" evidence="8">
    <location>
        <begin position="422"/>
        <end position="545"/>
    </location>
</feature>
<keyword evidence="4" id="KW-0319">Glycerol metabolism</keyword>
<evidence type="ECO:0000259" key="8">
    <source>
        <dbReference type="Pfam" id="PF16901"/>
    </source>
</evidence>
<dbReference type="InterPro" id="IPR000447">
    <property type="entry name" value="G3P_DH_FAD-dep"/>
</dbReference>
<dbReference type="AlphaFoldDB" id="A0A4R2KSU7"/>
<dbReference type="GO" id="GO:0004368">
    <property type="term" value="F:glycerol-3-phosphate dehydrogenase (quinone) activity"/>
    <property type="evidence" value="ECO:0007669"/>
    <property type="project" value="InterPro"/>
</dbReference>
<dbReference type="GO" id="GO:0006071">
    <property type="term" value="P:glycerol metabolic process"/>
    <property type="evidence" value="ECO:0007669"/>
    <property type="project" value="UniProtKB-KW"/>
</dbReference>
<keyword evidence="3" id="KW-0285">Flavoprotein</keyword>
<dbReference type="PRINTS" id="PR01001">
    <property type="entry name" value="FADG3PDH"/>
</dbReference>
<dbReference type="OrthoDB" id="9766796at2"/>
<dbReference type="Pfam" id="PF01266">
    <property type="entry name" value="DAO"/>
    <property type="match status" value="1"/>
</dbReference>
<dbReference type="InterPro" id="IPR006076">
    <property type="entry name" value="FAD-dep_OxRdtase"/>
</dbReference>
<dbReference type="PANTHER" id="PTHR11985">
    <property type="entry name" value="GLYCEROL-3-PHOSPHATE DEHYDROGENASE"/>
    <property type="match status" value="1"/>
</dbReference>
<dbReference type="PROSITE" id="PS00978">
    <property type="entry name" value="FAD_G3PDH_2"/>
    <property type="match status" value="1"/>
</dbReference>
<evidence type="ECO:0000313" key="10">
    <source>
        <dbReference type="Proteomes" id="UP000295142"/>
    </source>
</evidence>
<dbReference type="Proteomes" id="UP000295142">
    <property type="component" value="Unassembled WGS sequence"/>
</dbReference>
<reference evidence="9 10" key="1">
    <citation type="submission" date="2019-03" db="EMBL/GenBank/DDBJ databases">
        <title>Genomic Encyclopedia of Type Strains, Phase IV (KMG-IV): sequencing the most valuable type-strain genomes for metagenomic binning, comparative biology and taxonomic classification.</title>
        <authorList>
            <person name="Goeker M."/>
        </authorList>
    </citation>
    <scope>NUCLEOTIDE SEQUENCE [LARGE SCALE GENOMIC DNA]</scope>
    <source>
        <strain evidence="9 10">DSM 4868</strain>
    </source>
</reference>
<dbReference type="InterPro" id="IPR038299">
    <property type="entry name" value="DAO_C_sf"/>
</dbReference>
<evidence type="ECO:0000256" key="3">
    <source>
        <dbReference type="ARBA" id="ARBA00022630"/>
    </source>
</evidence>
<dbReference type="EMBL" id="SLWW01000001">
    <property type="protein sequence ID" value="TCO74126.1"/>
    <property type="molecule type" value="Genomic_DNA"/>
</dbReference>
<dbReference type="GO" id="GO:0046168">
    <property type="term" value="P:glycerol-3-phosphate catabolic process"/>
    <property type="evidence" value="ECO:0007669"/>
    <property type="project" value="TreeGrafter"/>
</dbReference>
<evidence type="ECO:0000313" key="9">
    <source>
        <dbReference type="EMBL" id="TCO74126.1"/>
    </source>
</evidence>
<dbReference type="Gene3D" id="1.10.8.870">
    <property type="entry name" value="Alpha-glycerophosphate oxidase, cap domain"/>
    <property type="match status" value="1"/>
</dbReference>
<dbReference type="PANTHER" id="PTHR11985:SF35">
    <property type="entry name" value="ANAEROBIC GLYCEROL-3-PHOSPHATE DEHYDROGENASE SUBUNIT A"/>
    <property type="match status" value="1"/>
</dbReference>
<evidence type="ECO:0000259" key="7">
    <source>
        <dbReference type="Pfam" id="PF01266"/>
    </source>
</evidence>
<dbReference type="Gene3D" id="3.50.50.60">
    <property type="entry name" value="FAD/NAD(P)-binding domain"/>
    <property type="match status" value="1"/>
</dbReference>
<evidence type="ECO:0000256" key="4">
    <source>
        <dbReference type="ARBA" id="ARBA00022798"/>
    </source>
</evidence>
<evidence type="ECO:0000256" key="2">
    <source>
        <dbReference type="ARBA" id="ARBA00007330"/>
    </source>
</evidence>
<gene>
    <name evidence="9" type="ORF">EV655_101287</name>
</gene>
<evidence type="ECO:0000256" key="6">
    <source>
        <dbReference type="ARBA" id="ARBA00023002"/>
    </source>
</evidence>
<sequence>MRMRAELLESLRTGPAPGILIVGGGINGVGTFRDLAAQGVPSLLVEAGDFASGTSAAPSRLIHGGLRYLETGEAALVRESLLERNLLLRNARHVVHPQPVWIPLRSWFGGSLAAAARLARLKKTPGRKGAVPVAIGLMVYDLFGRELRSMPTHRMIGAAEAHRAVPALSPGVKAVAEFHDARISHPERLVLELVADAEADCPDAMAIPYLAAGMQRDGHVTLHDRLTGQSLSVAPRVVVNASGAWVDRVQGDLGIPGRLMGGTRGTHLVMRNPALSRDLGGRMLYFETSDHRACLALPLDAAHVYVGTTDIRTDDPDDRRYTEAEIDYIFDVLRPVLPDVDWRPEDIVFVMAGVRPLPFQDAGVKAAGAISRDHRVDGFPAVAGRPFETFTLVGGKWTTYRALAEQAADRVLAHLGTPRQRSTRALAIGGARDFPQDPSGRRDWARALAARTGLGPDRCAELAGRYGSHACAFAEAERGDPRAFGALKGYTPAEIGLICRSERVSRLEDVVLRRTLMAFEGRTGRAALEEVAEIAAVALGWDNVRRDREVANVVALLQDEHRVAVT</sequence>
<dbReference type="SUPFAM" id="SSF51905">
    <property type="entry name" value="FAD/NAD(P)-binding domain"/>
    <property type="match status" value="1"/>
</dbReference>